<evidence type="ECO:0000259" key="2">
    <source>
        <dbReference type="Pfam" id="PF07811"/>
    </source>
</evidence>
<reference evidence="3 4" key="1">
    <citation type="submission" date="2021-01" db="EMBL/GenBank/DDBJ databases">
        <title>Brevundimonas vitis sp. nov., an bacterium isolated from grape (Vitis vinifera).</title>
        <authorList>
            <person name="Jiang L."/>
            <person name="Lee J."/>
        </authorList>
    </citation>
    <scope>NUCLEOTIDE SEQUENCE [LARGE SCALE GENOMIC DNA]</scope>
    <source>
        <strain evidence="3 4">GRTSA-9</strain>
    </source>
</reference>
<dbReference type="Pfam" id="PF07811">
    <property type="entry name" value="TadE"/>
    <property type="match status" value="1"/>
</dbReference>
<evidence type="ECO:0000256" key="1">
    <source>
        <dbReference type="SAM" id="Phobius"/>
    </source>
</evidence>
<organism evidence="3 4">
    <name type="scientific">Brevundimonas vitisensis</name>
    <dbReference type="NCBI Taxonomy" id="2800818"/>
    <lineage>
        <taxon>Bacteria</taxon>
        <taxon>Pseudomonadati</taxon>
        <taxon>Pseudomonadota</taxon>
        <taxon>Alphaproteobacteria</taxon>
        <taxon>Caulobacterales</taxon>
        <taxon>Caulobacteraceae</taxon>
        <taxon>Brevundimonas</taxon>
    </lineage>
</organism>
<keyword evidence="1" id="KW-0472">Membrane</keyword>
<gene>
    <name evidence="3" type="ORF">JIP62_07950</name>
</gene>
<protein>
    <submittedName>
        <fullName evidence="3">Pilus assembly protein</fullName>
    </submittedName>
</protein>
<keyword evidence="1" id="KW-0812">Transmembrane</keyword>
<keyword evidence="4" id="KW-1185">Reference proteome</keyword>
<dbReference type="EMBL" id="CP067977">
    <property type="protein sequence ID" value="QQQ17299.1"/>
    <property type="molecule type" value="Genomic_DNA"/>
</dbReference>
<name>A0ABX7BIG0_9CAUL</name>
<dbReference type="Proteomes" id="UP000595448">
    <property type="component" value="Chromosome"/>
</dbReference>
<keyword evidence="1" id="KW-1133">Transmembrane helix</keyword>
<dbReference type="RefSeq" id="WP_201101542.1">
    <property type="nucleotide sequence ID" value="NZ_CP067977.1"/>
</dbReference>
<evidence type="ECO:0000313" key="4">
    <source>
        <dbReference type="Proteomes" id="UP000595448"/>
    </source>
</evidence>
<accession>A0ABX7BIG0</accession>
<proteinExistence type="predicted"/>
<sequence>MVRPISLRRWGLFGRVAGDRRGVSAVEFAMLAPVMIAFYFGLAEFCQGYMAQKRMGHSAAMVADLVAQSSAVTGRQVDDMFNIGGLIMKPFSDGPLKQRVSSVMRDNSDQIRVVWSQGDGWTARAVGSTLTLPAGLIERGETIIVAEATYDYDSPVDYLMPGITRFSHIYYLRPRIVESIPYTP</sequence>
<feature type="transmembrane region" description="Helical" evidence="1">
    <location>
        <begin position="21"/>
        <end position="42"/>
    </location>
</feature>
<evidence type="ECO:0000313" key="3">
    <source>
        <dbReference type="EMBL" id="QQQ17299.1"/>
    </source>
</evidence>
<dbReference type="InterPro" id="IPR012495">
    <property type="entry name" value="TadE-like_dom"/>
</dbReference>
<feature type="domain" description="TadE-like" evidence="2">
    <location>
        <begin position="22"/>
        <end position="63"/>
    </location>
</feature>